<dbReference type="SUPFAM" id="SSF53850">
    <property type="entry name" value="Periplasmic binding protein-like II"/>
    <property type="match status" value="1"/>
</dbReference>
<keyword evidence="3" id="KW-1185">Reference proteome</keyword>
<name>A0A2K9ECI5_9RHOB</name>
<sequence>MTLAASVAALGAPAAFANEFYKMATLGPGSSPYMVMSTFARLVEERLGDVTFQVNATGAATQHGLQAGAGQLDFFMMAPIVHNLMLSGEGMFAEIPQAPEMAKNLRSLFIFPLGYYHIVTWADSGIETLDDVAGKTVFLGPPGGSAARTMEAIIEGATGLKADTDYTAVRIGWDAATQAFQDGRIDVYANPTLPPSPVIQQLSISRPVRLLGMSEEQMATDGVQAMTNRAGGTIATIPAGTYGDAVVNDADVTTVGSYAGIGTNASLPEEQIYRIVKAFWEGVQETQSSTPWLRNVTLEGAFHDLNMPLHPGAIRYYEEIGLTIPDAVRPPA</sequence>
<evidence type="ECO:0000313" key="2">
    <source>
        <dbReference type="EMBL" id="AUH32633.1"/>
    </source>
</evidence>
<evidence type="ECO:0000256" key="1">
    <source>
        <dbReference type="SAM" id="SignalP"/>
    </source>
</evidence>
<feature type="signal peptide" evidence="1">
    <location>
        <begin position="1"/>
        <end position="17"/>
    </location>
</feature>
<dbReference type="Proteomes" id="UP000233742">
    <property type="component" value="Chromosome"/>
</dbReference>
<organism evidence="2 3">
    <name type="scientific">Paracoccus tegillarcae</name>
    <dbReference type="NCBI Taxonomy" id="1529068"/>
    <lineage>
        <taxon>Bacteria</taxon>
        <taxon>Pseudomonadati</taxon>
        <taxon>Pseudomonadota</taxon>
        <taxon>Alphaproteobacteria</taxon>
        <taxon>Rhodobacterales</taxon>
        <taxon>Paracoccaceae</taxon>
        <taxon>Paracoccus</taxon>
    </lineage>
</organism>
<proteinExistence type="predicted"/>
<accession>A0A2K9ECI5</accession>
<dbReference type="OrthoDB" id="9776669at2"/>
<keyword evidence="1" id="KW-0732">Signal</keyword>
<evidence type="ECO:0000313" key="3">
    <source>
        <dbReference type="Proteomes" id="UP000233742"/>
    </source>
</evidence>
<dbReference type="PANTHER" id="PTHR42941">
    <property type="entry name" value="SLL1037 PROTEIN"/>
    <property type="match status" value="1"/>
</dbReference>
<gene>
    <name evidence="2" type="ORF">CUV01_03875</name>
</gene>
<feature type="chain" id="PRO_5014642587" evidence="1">
    <location>
        <begin position="18"/>
        <end position="332"/>
    </location>
</feature>
<dbReference type="InterPro" id="IPR011852">
    <property type="entry name" value="TRAP_TAXI"/>
</dbReference>
<reference evidence="2 3" key="1">
    <citation type="submission" date="2017-12" db="EMBL/GenBank/DDBJ databases">
        <authorList>
            <person name="Hurst M.R.H."/>
        </authorList>
    </citation>
    <scope>NUCLEOTIDE SEQUENCE [LARGE SCALE GENOMIC DNA]</scope>
    <source>
        <strain evidence="2 3">BM15</strain>
    </source>
</reference>
<dbReference type="Pfam" id="PF16868">
    <property type="entry name" value="NMT1_3"/>
    <property type="match status" value="1"/>
</dbReference>
<dbReference type="NCBIfam" id="TIGR02122">
    <property type="entry name" value="TRAP_TAXI"/>
    <property type="match status" value="1"/>
</dbReference>
<dbReference type="Gene3D" id="3.40.190.10">
    <property type="entry name" value="Periplasmic binding protein-like II"/>
    <property type="match status" value="2"/>
</dbReference>
<dbReference type="EMBL" id="CP025408">
    <property type="protein sequence ID" value="AUH32633.1"/>
    <property type="molecule type" value="Genomic_DNA"/>
</dbReference>
<dbReference type="PANTHER" id="PTHR42941:SF1">
    <property type="entry name" value="SLL1037 PROTEIN"/>
    <property type="match status" value="1"/>
</dbReference>
<dbReference type="AlphaFoldDB" id="A0A2K9ECI5"/>
<protein>
    <submittedName>
        <fullName evidence="2">C4-dicarboxylate ABC transporter substrate-binding protein</fullName>
    </submittedName>
</protein>
<dbReference type="KEGG" id="paro:CUV01_03875"/>